<dbReference type="PROSITE" id="PS50963">
    <property type="entry name" value="LINK_2"/>
    <property type="match status" value="4"/>
</dbReference>
<reference evidence="25" key="1">
    <citation type="submission" date="2025-08" db="UniProtKB">
        <authorList>
            <consortium name="RefSeq"/>
        </authorList>
    </citation>
    <scope>IDENTIFICATION</scope>
</reference>
<feature type="disulfide bond" evidence="16">
    <location>
        <begin position="199"/>
        <end position="220"/>
    </location>
</feature>
<evidence type="ECO:0000256" key="16">
    <source>
        <dbReference type="PROSITE-ProRule" id="PRU00323"/>
    </source>
</evidence>
<dbReference type="SMART" id="SM00181">
    <property type="entry name" value="EGF"/>
    <property type="match status" value="2"/>
</dbReference>
<dbReference type="InterPro" id="IPR018378">
    <property type="entry name" value="C-type_lectin_CS"/>
</dbReference>
<dbReference type="SMART" id="SM00032">
    <property type="entry name" value="CCP"/>
    <property type="match status" value="1"/>
</dbReference>
<dbReference type="SMART" id="SM00034">
    <property type="entry name" value="CLECT"/>
    <property type="match status" value="1"/>
</dbReference>
<dbReference type="GO" id="GO:0045202">
    <property type="term" value="C:synapse"/>
    <property type="evidence" value="ECO:0007669"/>
    <property type="project" value="TreeGrafter"/>
</dbReference>
<dbReference type="RefSeq" id="XP_033777020.1">
    <property type="nucleotide sequence ID" value="XM_033921129.1"/>
</dbReference>
<comment type="subcellular location">
    <subcellularLocation>
        <location evidence="1">Secreted</location>
        <location evidence="1">Extracellular space</location>
        <location evidence="1">Extracellular matrix</location>
    </subcellularLocation>
</comment>
<dbReference type="InterPro" id="IPR000742">
    <property type="entry name" value="EGF"/>
</dbReference>
<dbReference type="GO" id="GO:0072534">
    <property type="term" value="C:perineuronal net"/>
    <property type="evidence" value="ECO:0007669"/>
    <property type="project" value="TreeGrafter"/>
</dbReference>
<dbReference type="InterPro" id="IPR001304">
    <property type="entry name" value="C-type_lectin-like"/>
</dbReference>
<dbReference type="Pfam" id="PF00008">
    <property type="entry name" value="EGF"/>
    <property type="match status" value="1"/>
</dbReference>
<gene>
    <name evidence="25" type="primary">ACAN</name>
</gene>
<dbReference type="KEGG" id="gsh:117348712"/>
<dbReference type="Gene3D" id="2.10.25.10">
    <property type="entry name" value="Laminin"/>
    <property type="match status" value="2"/>
</dbReference>
<comment type="caution">
    <text evidence="14">Lacks conserved residue(s) required for the propagation of feature annotation.</text>
</comment>
<dbReference type="InterPro" id="IPR007110">
    <property type="entry name" value="Ig-like_dom"/>
</dbReference>
<evidence type="ECO:0000313" key="24">
    <source>
        <dbReference type="Proteomes" id="UP000515159"/>
    </source>
</evidence>
<dbReference type="PROSITE" id="PS01187">
    <property type="entry name" value="EGF_CA"/>
    <property type="match status" value="1"/>
</dbReference>
<accession>A0A6P8P8C0</accession>
<dbReference type="InterPro" id="IPR000436">
    <property type="entry name" value="Sushi_SCR_CCP_dom"/>
</dbReference>
<dbReference type="Gene3D" id="3.10.100.10">
    <property type="entry name" value="Mannose-Binding Protein A, subunit A"/>
    <property type="match status" value="5"/>
</dbReference>
<keyword evidence="11" id="KW-0393">Immunoglobulin domain</keyword>
<dbReference type="SUPFAM" id="SSF57196">
    <property type="entry name" value="EGF/Laminin"/>
    <property type="match status" value="1"/>
</dbReference>
<feature type="domain" description="Link" evidence="23">
    <location>
        <begin position="253"/>
        <end position="350"/>
    </location>
</feature>
<feature type="domain" description="Link" evidence="23">
    <location>
        <begin position="527"/>
        <end position="622"/>
    </location>
</feature>
<feature type="region of interest" description="Disordered" evidence="17">
    <location>
        <begin position="423"/>
        <end position="448"/>
    </location>
</feature>
<dbReference type="PROSITE" id="PS50835">
    <property type="entry name" value="IG_LIKE"/>
    <property type="match status" value="1"/>
</dbReference>
<dbReference type="FunFam" id="2.60.40.10:FF:000451">
    <property type="entry name" value="aggrecan core protein"/>
    <property type="match status" value="1"/>
</dbReference>
<dbReference type="GO" id="GO:0005540">
    <property type="term" value="F:hyaluronic acid binding"/>
    <property type="evidence" value="ECO:0007669"/>
    <property type="project" value="InterPro"/>
</dbReference>
<dbReference type="SMART" id="SM00406">
    <property type="entry name" value="IGv"/>
    <property type="match status" value="1"/>
</dbReference>
<dbReference type="InterPro" id="IPR016186">
    <property type="entry name" value="C-type_lectin-like/link_sf"/>
</dbReference>
<keyword evidence="8" id="KW-0654">Proteoglycan</keyword>
<evidence type="ECO:0000259" key="20">
    <source>
        <dbReference type="PROSITE" id="PS50041"/>
    </source>
</evidence>
<evidence type="ECO:0000259" key="23">
    <source>
        <dbReference type="PROSITE" id="PS50963"/>
    </source>
</evidence>
<feature type="disulfide bond" evidence="16">
    <location>
        <begin position="297"/>
        <end position="318"/>
    </location>
</feature>
<feature type="chain" id="PRO_5028340814" description="Aggrecan core protein" evidence="18">
    <location>
        <begin position="18"/>
        <end position="1779"/>
    </location>
</feature>
<dbReference type="SMART" id="SM00179">
    <property type="entry name" value="EGF_CA"/>
    <property type="match status" value="2"/>
</dbReference>
<dbReference type="PANTHER" id="PTHR22804:SF42">
    <property type="entry name" value="AGGRECAN CORE PROTEIN"/>
    <property type="match status" value="1"/>
</dbReference>
<dbReference type="PROSITE" id="PS00290">
    <property type="entry name" value="IG_MHC"/>
    <property type="match status" value="1"/>
</dbReference>
<feature type="domain" description="Ig-like" evidence="21">
    <location>
        <begin position="34"/>
        <end position="149"/>
    </location>
</feature>
<evidence type="ECO:0000313" key="25">
    <source>
        <dbReference type="RefSeq" id="XP_033777020.1"/>
    </source>
</evidence>
<keyword evidence="6 18" id="KW-0732">Signal</keyword>
<evidence type="ECO:0000259" key="22">
    <source>
        <dbReference type="PROSITE" id="PS50923"/>
    </source>
</evidence>
<evidence type="ECO:0000256" key="17">
    <source>
        <dbReference type="SAM" id="MobiDB-lite"/>
    </source>
</evidence>
<feature type="disulfide bond" evidence="16">
    <location>
        <begin position="573"/>
        <end position="594"/>
    </location>
</feature>
<evidence type="ECO:0000256" key="14">
    <source>
        <dbReference type="PROSITE-ProRule" id="PRU00076"/>
    </source>
</evidence>
<feature type="signal peptide" evidence="18">
    <location>
        <begin position="1"/>
        <end position="17"/>
    </location>
</feature>
<evidence type="ECO:0000256" key="3">
    <source>
        <dbReference type="ARBA" id="ARBA00022525"/>
    </source>
</evidence>
<dbReference type="InParanoid" id="A0A6P8P8C0"/>
<keyword evidence="10" id="KW-0325">Glycoprotein</keyword>
<feature type="domain" description="EGF-like" evidence="19">
    <location>
        <begin position="1529"/>
        <end position="1565"/>
    </location>
</feature>
<dbReference type="PROSITE" id="PS00615">
    <property type="entry name" value="C_TYPE_LECTIN_1"/>
    <property type="match status" value="1"/>
</dbReference>
<dbReference type="PROSITE" id="PS50923">
    <property type="entry name" value="SUSHI"/>
    <property type="match status" value="1"/>
</dbReference>
<dbReference type="InterPro" id="IPR036179">
    <property type="entry name" value="Ig-like_dom_sf"/>
</dbReference>
<dbReference type="Pfam" id="PF07686">
    <property type="entry name" value="V-set"/>
    <property type="match status" value="1"/>
</dbReference>
<dbReference type="FunCoup" id="A0A6P8P8C0">
    <property type="interactions" value="99"/>
</dbReference>
<evidence type="ECO:0000259" key="21">
    <source>
        <dbReference type="PROSITE" id="PS50835"/>
    </source>
</evidence>
<feature type="compositionally biased region" description="Low complexity" evidence="17">
    <location>
        <begin position="815"/>
        <end position="828"/>
    </location>
</feature>
<sequence length="1779" mass="191312">MTTLLLVSVYLQAIAAAISVEVLDDGIALSVSIPEQSPLKGILGNSLTIPCYFIDSLDHVTVAPFTPPVTRRIKWSKVSKENETVLLVASDGQVRMSSGYNGRISMPNYPTIPTDVTLEITSLKSSDSGVYRCEVMHGIEDSQDTVEVFVKGIVFHYRAITTRYTLDFEMAKKACIQNSAVIATPEQLQSAYDDGYHQCDAGWLADQTVRYPIHDPREECYGDKDEFPGVRTYGIRETDETYDVYCYAEEMKGELFYATSPEKFTFQEALQQCQNLDAQLATTGQLYLAWQRGMDVCSAGWLADHSVRYPISTARPNCGGNLVGVRTVYLHANQTGYPDPLSRYDAICYKGEFEVEPLRPETFPDLEEGFTESGSSLITVQTVTEPDEEITFARNATEEEARGSIATLEPLDLTPTALDEKESFTGAPEGSEMAITAESPSTEAPYEKRTDEGVTVYDVAPEEFTISVLEPVTSYPVTDVSDPIADVTATSEPEYTPLITTEEKIIPVTMGKDALQPPIEPISETGVLFHYGATSTRYSFNFVEAQRACLDNNAVIATPEQLQAAFETGFHHCDAGWLSDQTVRYPIVNPQDNCTGDRNRSPGVRSYGVLSPVEKFDVYCYIDSLRGKVFYASQSYLFTFREAREYCQSQNATLASTGQLYAAWKTGLDKCQPGWLVDGSVRYPIVTPSPDCGGDTPGVKTVYAHSNQTGYPDYLSRYNVFCFIALPSLEEVEVTESSEDHLVTQVYPDVEGLPSREETTVEMELTTALENQTDFWIREVTVLPTDVSEPPVSSSSVPPVIVDSEIISGESSVLESGLPSGEPPVSGEPSEEVSGDTSGIHQISGESSGIEESAMPSGVDLISGEQSGDGLPSGEVSSECVQSGRPSVEMDISGLSSCILEGSGLPSADKDISGDISGISGLGEFPSVEIEFSGTPDISGLSSGITEISGEASGLEFISGLSSGFDDLSGLSSGIPPITHVDTTWMEGITPTTAKEQEGKGIIDFSGAEGTSELTSGGVDISGLFSGFEMSGKPSGLPYISGESSGVFDLSGEPSGVFDISGISSGLDDFSGLPSGSSDISRKVTGVDFSGEYSGIIEISGETSGVSDISGLHSGLIFENGESSDITFMNISLQEVTPPFSKEEEGKGSLEFSGLPSGEEDISGIASGIVDISGQPSGHIDSNDISSGISETSGLPNGTVDILTSGALDFSGEHSGVEYISGFPTEMNDVNGLTSAIPTVSLLDSILEEIHTQTSIPQEAGEGPSGILEISGLPSGEASGELSGDMDINELSSGILNISGEPSGIPEVSREISGVTDLSGESSVLSEISGESSGLPEIAILTSELVETVTHGSISQELGGMTFTSGEPSASGIIIGETSSVHEISGDPYGIPFISREPSRAPEGSTEVSGDVSGTSGYHVTEVSVEATLPGIAINGRIPEAELTHYTSEPQEMKLEIESTALEVPDKSITLDITPPTVTAIPLQVPQETPEVEGSCAEKPCGAGTCVESDGRITCLCPPGYTGHRCHIDNDECLSSPCLNGATCVDGIDSFKCLCLPSYGGDLCEIDVEICEDDWTKFQGNCYKHFSDRETWADAETICRHHQSHLASIITPEEQEFVNGNAQDYQWVGLNDRTIEHDFRWSDGHTLQYENWRPNQPDNFFATGEDCVVMIWHERGEWNDVPCNYHLPFTCKKGTVACGQPPVVDNAKAFGKTKDRYEINSLVRYQCNEGYLQRHVPIIRCQPNGHWEKPQIVCIDSSTYRRRLHKRSPRSRSKTITTS</sequence>
<dbReference type="InterPro" id="IPR016187">
    <property type="entry name" value="CTDL_fold"/>
</dbReference>
<dbReference type="OrthoDB" id="5860362at2759"/>
<dbReference type="GeneID" id="117348712"/>
<dbReference type="PROSITE" id="PS01241">
    <property type="entry name" value="LINK_1"/>
    <property type="match status" value="3"/>
</dbReference>
<dbReference type="Pfam" id="PF00084">
    <property type="entry name" value="Sushi"/>
    <property type="match status" value="1"/>
</dbReference>
<dbReference type="Pfam" id="PF00193">
    <property type="entry name" value="Xlink"/>
    <property type="match status" value="4"/>
</dbReference>
<evidence type="ECO:0000256" key="10">
    <source>
        <dbReference type="ARBA" id="ARBA00023180"/>
    </source>
</evidence>
<dbReference type="PROSITE" id="PS00022">
    <property type="entry name" value="EGF_1"/>
    <property type="match status" value="2"/>
</dbReference>
<keyword evidence="5" id="KW-0479">Metal-binding</keyword>
<dbReference type="FunFam" id="3.10.100.10:FF:000002">
    <property type="entry name" value="Hyaluronan proteoglycan link protein 1"/>
    <property type="match status" value="2"/>
</dbReference>
<dbReference type="PROSITE" id="PS50041">
    <property type="entry name" value="C_TYPE_LECTIN_2"/>
    <property type="match status" value="1"/>
</dbReference>
<feature type="region of interest" description="Disordered" evidence="17">
    <location>
        <begin position="812"/>
        <end position="854"/>
    </location>
</feature>
<dbReference type="GO" id="GO:0005509">
    <property type="term" value="F:calcium ion binding"/>
    <property type="evidence" value="ECO:0007669"/>
    <property type="project" value="InterPro"/>
</dbReference>
<dbReference type="GO" id="GO:0007417">
    <property type="term" value="P:central nervous system development"/>
    <property type="evidence" value="ECO:0007669"/>
    <property type="project" value="TreeGrafter"/>
</dbReference>
<dbReference type="GO" id="GO:0002052">
    <property type="term" value="P:positive regulation of neuroblast proliferation"/>
    <property type="evidence" value="ECO:0007669"/>
    <property type="project" value="TreeGrafter"/>
</dbReference>
<dbReference type="InterPro" id="IPR003599">
    <property type="entry name" value="Ig_sub"/>
</dbReference>
<feature type="disulfide bond" evidence="16">
    <location>
        <begin position="671"/>
        <end position="692"/>
    </location>
</feature>
<dbReference type="InterPro" id="IPR035976">
    <property type="entry name" value="Sushi/SCR/CCP_sf"/>
</dbReference>
<dbReference type="Pfam" id="PF00059">
    <property type="entry name" value="Lectin_C"/>
    <property type="match status" value="1"/>
</dbReference>
<evidence type="ECO:0000256" key="13">
    <source>
        <dbReference type="ARBA" id="ARBA00042947"/>
    </source>
</evidence>
<dbReference type="InterPro" id="IPR018097">
    <property type="entry name" value="EGF_Ca-bd_CS"/>
</dbReference>
<dbReference type="SMART" id="SM00409">
    <property type="entry name" value="IG"/>
    <property type="match status" value="1"/>
</dbReference>
<evidence type="ECO:0000256" key="18">
    <source>
        <dbReference type="SAM" id="SignalP"/>
    </source>
</evidence>
<dbReference type="GO" id="GO:0007155">
    <property type="term" value="P:cell adhesion"/>
    <property type="evidence" value="ECO:0007669"/>
    <property type="project" value="InterPro"/>
</dbReference>
<evidence type="ECO:0000256" key="6">
    <source>
        <dbReference type="ARBA" id="ARBA00022729"/>
    </source>
</evidence>
<dbReference type="FunFam" id="2.10.25.10:FF:000472">
    <property type="entry name" value="Uncharacterized protein, isoform A"/>
    <property type="match status" value="1"/>
</dbReference>
<dbReference type="Gene3D" id="2.60.40.10">
    <property type="entry name" value="Immunoglobulins"/>
    <property type="match status" value="1"/>
</dbReference>
<dbReference type="PROSITE" id="PS50026">
    <property type="entry name" value="EGF_3"/>
    <property type="match status" value="2"/>
</dbReference>
<feature type="domain" description="Link" evidence="23">
    <location>
        <begin position="625"/>
        <end position="724"/>
    </location>
</feature>
<evidence type="ECO:0000256" key="4">
    <source>
        <dbReference type="ARBA" id="ARBA00022530"/>
    </source>
</evidence>
<comment type="similarity">
    <text evidence="2">Belongs to the aggrecan/versican proteoglycan family.</text>
</comment>
<dbReference type="CDD" id="cd03588">
    <property type="entry name" value="CLECT_CSPGs"/>
    <property type="match status" value="1"/>
</dbReference>
<evidence type="ECO:0000256" key="9">
    <source>
        <dbReference type="ARBA" id="ARBA00023157"/>
    </source>
</evidence>
<feature type="domain" description="Link" evidence="23">
    <location>
        <begin position="153"/>
        <end position="248"/>
    </location>
</feature>
<dbReference type="PANTHER" id="PTHR22804">
    <property type="entry name" value="AGGRECAN/VERSICAN PROTEOGLYCAN"/>
    <property type="match status" value="1"/>
</dbReference>
<keyword evidence="3" id="KW-0964">Secreted</keyword>
<dbReference type="CTD" id="176"/>
<feature type="compositionally biased region" description="Low complexity" evidence="17">
    <location>
        <begin position="838"/>
        <end position="853"/>
    </location>
</feature>
<feature type="disulfide bond" evidence="15">
    <location>
        <begin position="1727"/>
        <end position="1754"/>
    </location>
</feature>
<dbReference type="FunFam" id="3.10.100.10:FF:000009">
    <property type="entry name" value="Aggrecan core protein"/>
    <property type="match status" value="1"/>
</dbReference>
<dbReference type="CDD" id="cd00054">
    <property type="entry name" value="EGF_CA"/>
    <property type="match status" value="2"/>
</dbReference>
<evidence type="ECO:0000256" key="1">
    <source>
        <dbReference type="ARBA" id="ARBA00004498"/>
    </source>
</evidence>
<keyword evidence="24" id="KW-1185">Reference proteome</keyword>
<dbReference type="GO" id="GO:0001501">
    <property type="term" value="P:skeletal system development"/>
    <property type="evidence" value="ECO:0007669"/>
    <property type="project" value="TreeGrafter"/>
</dbReference>
<feature type="disulfide bond" evidence="14">
    <location>
        <begin position="1555"/>
        <end position="1564"/>
    </location>
</feature>
<keyword evidence="7" id="KW-0677">Repeat</keyword>
<evidence type="ECO:0000256" key="2">
    <source>
        <dbReference type="ARBA" id="ARBA00006838"/>
    </source>
</evidence>
<dbReference type="Gene3D" id="2.10.70.10">
    <property type="entry name" value="Complement Module, domain 1"/>
    <property type="match status" value="1"/>
</dbReference>
<dbReference type="SUPFAM" id="SSF56436">
    <property type="entry name" value="C-type lectin-like"/>
    <property type="match status" value="5"/>
</dbReference>
<evidence type="ECO:0000259" key="19">
    <source>
        <dbReference type="PROSITE" id="PS50026"/>
    </source>
</evidence>
<dbReference type="PRINTS" id="PR01265">
    <property type="entry name" value="LINKMODULE"/>
</dbReference>
<dbReference type="InterPro" id="IPR033987">
    <property type="entry name" value="CSPG_CTLD"/>
</dbReference>
<dbReference type="PROSITE" id="PS01186">
    <property type="entry name" value="EGF_2"/>
    <property type="match status" value="1"/>
</dbReference>
<dbReference type="PROSITE" id="PS00010">
    <property type="entry name" value="ASX_HYDROXYL"/>
    <property type="match status" value="1"/>
</dbReference>
<dbReference type="InterPro" id="IPR001881">
    <property type="entry name" value="EGF-like_Ca-bd_dom"/>
</dbReference>
<feature type="disulfide bond" evidence="14">
    <location>
        <begin position="1517"/>
        <end position="1526"/>
    </location>
</feature>
<evidence type="ECO:0000256" key="7">
    <source>
        <dbReference type="ARBA" id="ARBA00022737"/>
    </source>
</evidence>
<dbReference type="FunFam" id="2.10.70.10:FF:000003">
    <property type="entry name" value="Versican core protein"/>
    <property type="match status" value="1"/>
</dbReference>
<dbReference type="SUPFAM" id="SSF48726">
    <property type="entry name" value="Immunoglobulin"/>
    <property type="match status" value="1"/>
</dbReference>
<dbReference type="FunFam" id="3.10.100.10:FF:000011">
    <property type="entry name" value="Aggrecan core protein"/>
    <property type="match status" value="1"/>
</dbReference>
<dbReference type="GO" id="GO:0005615">
    <property type="term" value="C:extracellular space"/>
    <property type="evidence" value="ECO:0007669"/>
    <property type="project" value="TreeGrafter"/>
</dbReference>
<evidence type="ECO:0000256" key="5">
    <source>
        <dbReference type="ARBA" id="ARBA00022723"/>
    </source>
</evidence>
<dbReference type="InterPro" id="IPR000152">
    <property type="entry name" value="EGF-type_Asp/Asn_hydroxyl_site"/>
</dbReference>
<dbReference type="FunFam" id="3.10.100.10:FF:000003">
    <property type="entry name" value="Versican core protein"/>
    <property type="match status" value="1"/>
</dbReference>
<name>A0A6P8P8C0_GEOSA</name>
<evidence type="ECO:0000256" key="12">
    <source>
        <dbReference type="ARBA" id="ARBA00039399"/>
    </source>
</evidence>
<proteinExistence type="inferred from homology"/>
<evidence type="ECO:0000256" key="8">
    <source>
        <dbReference type="ARBA" id="ARBA00022974"/>
    </source>
</evidence>
<dbReference type="InterPro" id="IPR003006">
    <property type="entry name" value="Ig/MHC_CS"/>
</dbReference>
<feature type="disulfide bond" evidence="14">
    <location>
        <begin position="1496"/>
        <end position="1506"/>
    </location>
</feature>
<dbReference type="SMART" id="SM00445">
    <property type="entry name" value="LINK"/>
    <property type="match status" value="4"/>
</dbReference>
<feature type="disulfide bond" evidence="15">
    <location>
        <begin position="1698"/>
        <end position="1741"/>
    </location>
</feature>
<dbReference type="CDD" id="cd03520">
    <property type="entry name" value="Link_domain_CSPGs_modules_2_4"/>
    <property type="match status" value="2"/>
</dbReference>
<feature type="domain" description="C-type lectin" evidence="20">
    <location>
        <begin position="1578"/>
        <end position="1692"/>
    </location>
</feature>
<dbReference type="Proteomes" id="UP000515159">
    <property type="component" value="Chromosome 14"/>
</dbReference>
<keyword evidence="4" id="KW-0272">Extracellular matrix</keyword>
<dbReference type="InterPro" id="IPR050691">
    <property type="entry name" value="Hyaluronan_bind_Proteoglycan"/>
</dbReference>
<feature type="domain" description="EGF-like" evidence="19">
    <location>
        <begin position="1492"/>
        <end position="1527"/>
    </location>
</feature>
<dbReference type="GO" id="GO:0010001">
    <property type="term" value="P:glial cell differentiation"/>
    <property type="evidence" value="ECO:0007669"/>
    <property type="project" value="TreeGrafter"/>
</dbReference>
<feature type="domain" description="Sushi" evidence="22">
    <location>
        <begin position="1696"/>
        <end position="1756"/>
    </location>
</feature>
<evidence type="ECO:0000256" key="15">
    <source>
        <dbReference type="PROSITE-ProRule" id="PRU00302"/>
    </source>
</evidence>
<keyword evidence="9 14" id="KW-1015">Disulfide bond</keyword>
<dbReference type="InterPro" id="IPR000538">
    <property type="entry name" value="Link_dom"/>
</dbReference>
<keyword evidence="15" id="KW-0768">Sushi</keyword>
<dbReference type="CDD" id="cd00033">
    <property type="entry name" value="CCP"/>
    <property type="match status" value="1"/>
</dbReference>
<dbReference type="InterPro" id="IPR013106">
    <property type="entry name" value="Ig_V-set"/>
</dbReference>
<keyword evidence="14" id="KW-0245">EGF-like domain</keyword>
<dbReference type="CDD" id="cd03517">
    <property type="entry name" value="Link_domain_CSPGs_modules_1_3"/>
    <property type="match status" value="2"/>
</dbReference>
<dbReference type="InterPro" id="IPR013783">
    <property type="entry name" value="Ig-like_fold"/>
</dbReference>
<dbReference type="SUPFAM" id="SSF57535">
    <property type="entry name" value="Complement control module/SCR domain"/>
    <property type="match status" value="1"/>
</dbReference>
<evidence type="ECO:0000256" key="11">
    <source>
        <dbReference type="ARBA" id="ARBA00023319"/>
    </source>
</evidence>
<organism evidence="24 25">
    <name type="scientific">Geotrypetes seraphini</name>
    <name type="common">Gaboon caecilian</name>
    <name type="synonym">Caecilia seraphini</name>
    <dbReference type="NCBI Taxonomy" id="260995"/>
    <lineage>
        <taxon>Eukaryota</taxon>
        <taxon>Metazoa</taxon>
        <taxon>Chordata</taxon>
        <taxon>Craniata</taxon>
        <taxon>Vertebrata</taxon>
        <taxon>Euteleostomi</taxon>
        <taxon>Amphibia</taxon>
        <taxon>Gymnophiona</taxon>
        <taxon>Geotrypetes</taxon>
    </lineage>
</organism>
<protein>
    <recommendedName>
        <fullName evidence="12">Aggrecan core protein</fullName>
    </recommendedName>
    <alternativeName>
        <fullName evidence="13">Cartilage-specific proteoglycan core protein</fullName>
    </alternativeName>
</protein>